<gene>
    <name evidence="1" type="ORF">LEP1GSC024_4448</name>
</gene>
<name>M6Y815_9LEPT</name>
<dbReference type="AlphaFoldDB" id="M6Y815"/>
<dbReference type="EMBL" id="AKXB02000074">
    <property type="protein sequence ID" value="EMO89890.1"/>
    <property type="molecule type" value="Genomic_DNA"/>
</dbReference>
<protein>
    <submittedName>
        <fullName evidence="1">Uncharacterized protein</fullName>
    </submittedName>
</protein>
<organism evidence="1 2">
    <name type="scientific">Leptospira noguchii str. 2001034031</name>
    <dbReference type="NCBI Taxonomy" id="1193053"/>
    <lineage>
        <taxon>Bacteria</taxon>
        <taxon>Pseudomonadati</taxon>
        <taxon>Spirochaetota</taxon>
        <taxon>Spirochaetia</taxon>
        <taxon>Leptospirales</taxon>
        <taxon>Leptospiraceae</taxon>
        <taxon>Leptospira</taxon>
    </lineage>
</organism>
<dbReference type="Proteomes" id="UP000012138">
    <property type="component" value="Unassembled WGS sequence"/>
</dbReference>
<evidence type="ECO:0000313" key="2">
    <source>
        <dbReference type="Proteomes" id="UP000012138"/>
    </source>
</evidence>
<reference evidence="1 2" key="1">
    <citation type="submission" date="2013-01" db="EMBL/GenBank/DDBJ databases">
        <authorList>
            <person name="Harkins D.M."/>
            <person name="Durkin A.S."/>
            <person name="Brinkac L.M."/>
            <person name="Haft D.H."/>
            <person name="Selengut J.D."/>
            <person name="Sanka R."/>
            <person name="DePew J."/>
            <person name="Purushe J."/>
            <person name="Whelen A.C."/>
            <person name="Vinetz J.M."/>
            <person name="Sutton G.G."/>
            <person name="Nierman W.C."/>
            <person name="Fouts D.E."/>
        </authorList>
    </citation>
    <scope>NUCLEOTIDE SEQUENCE [LARGE SCALE GENOMIC DNA]</scope>
    <source>
        <strain evidence="1 2">2001034031</strain>
    </source>
</reference>
<evidence type="ECO:0000313" key="1">
    <source>
        <dbReference type="EMBL" id="EMO89890.1"/>
    </source>
</evidence>
<accession>M6Y815</accession>
<comment type="caution">
    <text evidence="1">The sequence shown here is derived from an EMBL/GenBank/DDBJ whole genome shotgun (WGS) entry which is preliminary data.</text>
</comment>
<sequence>METQHNAFLRVALWSQVSEIKEIECIAVTHNNLTGAKSPFRLIFLLQTIGGIRPNFFTSNLS</sequence>
<proteinExistence type="predicted"/>